<protein>
    <submittedName>
        <fullName evidence="1">Uncharacterized protein</fullName>
    </submittedName>
</protein>
<reference evidence="1 2" key="1">
    <citation type="submission" date="2023-12" db="EMBL/GenBank/DDBJ databases">
        <title>A high-quality genome assembly for Dillenia turbinata (Dilleniales).</title>
        <authorList>
            <person name="Chanderbali A."/>
        </authorList>
    </citation>
    <scope>NUCLEOTIDE SEQUENCE [LARGE SCALE GENOMIC DNA]</scope>
    <source>
        <strain evidence="1">LSX21</strain>
        <tissue evidence="1">Leaf</tissue>
    </source>
</reference>
<dbReference type="AlphaFoldDB" id="A0AAN8VRK2"/>
<sequence>GFSDSIFGMAVVYAGLIMYDSQILQDA</sequence>
<organism evidence="1 2">
    <name type="scientific">Dillenia turbinata</name>
    <dbReference type="NCBI Taxonomy" id="194707"/>
    <lineage>
        <taxon>Eukaryota</taxon>
        <taxon>Viridiplantae</taxon>
        <taxon>Streptophyta</taxon>
        <taxon>Embryophyta</taxon>
        <taxon>Tracheophyta</taxon>
        <taxon>Spermatophyta</taxon>
        <taxon>Magnoliopsida</taxon>
        <taxon>eudicotyledons</taxon>
        <taxon>Gunneridae</taxon>
        <taxon>Pentapetalae</taxon>
        <taxon>Dilleniales</taxon>
        <taxon>Dilleniaceae</taxon>
        <taxon>Dillenia</taxon>
    </lineage>
</organism>
<proteinExistence type="predicted"/>
<dbReference type="EMBL" id="JBAMMX010000008">
    <property type="protein sequence ID" value="KAK6934776.1"/>
    <property type="molecule type" value="Genomic_DNA"/>
</dbReference>
<keyword evidence="2" id="KW-1185">Reference proteome</keyword>
<gene>
    <name evidence="1" type="ORF">RJ641_034931</name>
</gene>
<comment type="caution">
    <text evidence="1">The sequence shown here is derived from an EMBL/GenBank/DDBJ whole genome shotgun (WGS) entry which is preliminary data.</text>
</comment>
<name>A0AAN8VRK2_9MAGN</name>
<evidence type="ECO:0000313" key="2">
    <source>
        <dbReference type="Proteomes" id="UP001370490"/>
    </source>
</evidence>
<evidence type="ECO:0000313" key="1">
    <source>
        <dbReference type="EMBL" id="KAK6934776.1"/>
    </source>
</evidence>
<dbReference type="Proteomes" id="UP001370490">
    <property type="component" value="Unassembled WGS sequence"/>
</dbReference>
<accession>A0AAN8VRK2</accession>
<feature type="non-terminal residue" evidence="1">
    <location>
        <position position="1"/>
    </location>
</feature>